<proteinExistence type="predicted"/>
<dbReference type="EMBL" id="JAVDTR010000005">
    <property type="protein sequence ID" value="MDR6723644.1"/>
    <property type="molecule type" value="Genomic_DNA"/>
</dbReference>
<dbReference type="RefSeq" id="WP_056700925.1">
    <property type="nucleotide sequence ID" value="NZ_JAVDTR010000005.1"/>
</dbReference>
<dbReference type="Pfam" id="PF13122">
    <property type="entry name" value="DUF3977"/>
    <property type="match status" value="1"/>
</dbReference>
<organism evidence="1 2">
    <name type="scientific">Paenibacillus amylolyticus</name>
    <dbReference type="NCBI Taxonomy" id="1451"/>
    <lineage>
        <taxon>Bacteria</taxon>
        <taxon>Bacillati</taxon>
        <taxon>Bacillota</taxon>
        <taxon>Bacilli</taxon>
        <taxon>Bacillales</taxon>
        <taxon>Paenibacillaceae</taxon>
        <taxon>Paenibacillus</taxon>
    </lineage>
</organism>
<evidence type="ECO:0008006" key="3">
    <source>
        <dbReference type="Google" id="ProtNLM"/>
    </source>
</evidence>
<name>A0AAP5H420_PAEAM</name>
<dbReference type="InterPro" id="IPR025009">
    <property type="entry name" value="DUF3977"/>
</dbReference>
<accession>A0AAP5H420</accession>
<evidence type="ECO:0000313" key="2">
    <source>
        <dbReference type="Proteomes" id="UP001254832"/>
    </source>
</evidence>
<evidence type="ECO:0000313" key="1">
    <source>
        <dbReference type="EMBL" id="MDR6723644.1"/>
    </source>
</evidence>
<gene>
    <name evidence="1" type="ORF">J2W91_002106</name>
</gene>
<reference evidence="1" key="1">
    <citation type="submission" date="2023-07" db="EMBL/GenBank/DDBJ databases">
        <title>Sorghum-associated microbial communities from plants grown in Nebraska, USA.</title>
        <authorList>
            <person name="Schachtman D."/>
        </authorList>
    </citation>
    <scope>NUCLEOTIDE SEQUENCE</scope>
    <source>
        <strain evidence="1">BE80</strain>
    </source>
</reference>
<sequence>MKKYIEIGVGNTWFIRTELEHEDGTETEIKGIYSPFQLKSIYIRVWFGKRVFIMDTREGMKLAKKDKKKYKLILGFYGI</sequence>
<protein>
    <recommendedName>
        <fullName evidence="3">DUF3977 family protein</fullName>
    </recommendedName>
</protein>
<dbReference type="AlphaFoldDB" id="A0AAP5H420"/>
<comment type="caution">
    <text evidence="1">The sequence shown here is derived from an EMBL/GenBank/DDBJ whole genome shotgun (WGS) entry which is preliminary data.</text>
</comment>
<dbReference type="Proteomes" id="UP001254832">
    <property type="component" value="Unassembled WGS sequence"/>
</dbReference>